<organism evidence="1 2">
    <name type="scientific">Armillaria solidipes</name>
    <dbReference type="NCBI Taxonomy" id="1076256"/>
    <lineage>
        <taxon>Eukaryota</taxon>
        <taxon>Fungi</taxon>
        <taxon>Dikarya</taxon>
        <taxon>Basidiomycota</taxon>
        <taxon>Agaricomycotina</taxon>
        <taxon>Agaricomycetes</taxon>
        <taxon>Agaricomycetidae</taxon>
        <taxon>Agaricales</taxon>
        <taxon>Marasmiineae</taxon>
        <taxon>Physalacriaceae</taxon>
        <taxon>Armillaria</taxon>
    </lineage>
</organism>
<dbReference type="AlphaFoldDB" id="A0A2H3B862"/>
<evidence type="ECO:0000313" key="2">
    <source>
        <dbReference type="Proteomes" id="UP000218334"/>
    </source>
</evidence>
<evidence type="ECO:0000313" key="1">
    <source>
        <dbReference type="EMBL" id="PBK59226.1"/>
    </source>
</evidence>
<protein>
    <submittedName>
        <fullName evidence="1">Uncharacterized protein</fullName>
    </submittedName>
</protein>
<dbReference type="Proteomes" id="UP000218334">
    <property type="component" value="Unassembled WGS sequence"/>
</dbReference>
<accession>A0A2H3B862</accession>
<dbReference type="EMBL" id="KZ293509">
    <property type="protein sequence ID" value="PBK59226.1"/>
    <property type="molecule type" value="Genomic_DNA"/>
</dbReference>
<reference evidence="2" key="1">
    <citation type="journal article" date="2017" name="Nat. Ecol. Evol.">
        <title>Genome expansion and lineage-specific genetic innovations in the forest pathogenic fungi Armillaria.</title>
        <authorList>
            <person name="Sipos G."/>
            <person name="Prasanna A.N."/>
            <person name="Walter M.C."/>
            <person name="O'Connor E."/>
            <person name="Balint B."/>
            <person name="Krizsan K."/>
            <person name="Kiss B."/>
            <person name="Hess J."/>
            <person name="Varga T."/>
            <person name="Slot J."/>
            <person name="Riley R."/>
            <person name="Boka B."/>
            <person name="Rigling D."/>
            <person name="Barry K."/>
            <person name="Lee J."/>
            <person name="Mihaltcheva S."/>
            <person name="LaButti K."/>
            <person name="Lipzen A."/>
            <person name="Waldron R."/>
            <person name="Moloney N.M."/>
            <person name="Sperisen C."/>
            <person name="Kredics L."/>
            <person name="Vagvoelgyi C."/>
            <person name="Patrignani A."/>
            <person name="Fitzpatrick D."/>
            <person name="Nagy I."/>
            <person name="Doyle S."/>
            <person name="Anderson J.B."/>
            <person name="Grigoriev I.V."/>
            <person name="Gueldener U."/>
            <person name="Muensterkoetter M."/>
            <person name="Nagy L.G."/>
        </authorList>
    </citation>
    <scope>NUCLEOTIDE SEQUENCE [LARGE SCALE GENOMIC DNA]</scope>
    <source>
        <strain evidence="2">28-4</strain>
    </source>
</reference>
<keyword evidence="2" id="KW-1185">Reference proteome</keyword>
<sequence length="51" mass="6116">MSRSGCIGFRSPPDMQQWAFVQQRWIAVDRRVPIMVYTRKTPRRKLFTEST</sequence>
<proteinExistence type="predicted"/>
<gene>
    <name evidence="1" type="ORF">ARMSODRAFT_1027582</name>
</gene>
<name>A0A2H3B862_9AGAR</name>